<reference evidence="2" key="1">
    <citation type="submission" date="2012-11" db="EMBL/GenBank/DDBJ databases">
        <authorList>
            <person name="Lucero-Rivera Y.E."/>
            <person name="Tovar-Ramirez D."/>
        </authorList>
    </citation>
    <scope>NUCLEOTIDE SEQUENCE [LARGE SCALE GENOMIC DNA]</scope>
    <source>
        <strain evidence="2">Araruama</strain>
    </source>
</reference>
<gene>
    <name evidence="1" type="ORF">OMM_13502</name>
</gene>
<sequence length="163" mass="18496">MQQIINKHSLIMRIRTGTTVLLFILSITFHLNANIQSSPIICENNMLMCNAEDLLISDLESLLFQECGIRILGLKAQEDHRITYTAKGPILDTIKRLLRYLNAESYVFEFNGEQLSQILIYSRGKTRYTQPGYSSYVSKITKNNNKVNAVKVLDIVPGSQAEV</sequence>
<protein>
    <submittedName>
        <fullName evidence="1">Uncharacterized protein</fullName>
    </submittedName>
</protein>
<dbReference type="EMBL" id="ATBP01002373">
    <property type="protein sequence ID" value="ETR65932.1"/>
    <property type="molecule type" value="Genomic_DNA"/>
</dbReference>
<dbReference type="Proteomes" id="UP000189670">
    <property type="component" value="Unassembled WGS sequence"/>
</dbReference>
<evidence type="ECO:0000313" key="1">
    <source>
        <dbReference type="EMBL" id="ETR65932.1"/>
    </source>
</evidence>
<organism evidence="1 2">
    <name type="scientific">Candidatus Magnetoglobus multicellularis str. Araruama</name>
    <dbReference type="NCBI Taxonomy" id="890399"/>
    <lineage>
        <taxon>Bacteria</taxon>
        <taxon>Pseudomonadati</taxon>
        <taxon>Thermodesulfobacteriota</taxon>
        <taxon>Desulfobacteria</taxon>
        <taxon>Desulfobacterales</taxon>
        <taxon>Desulfobacteraceae</taxon>
        <taxon>Candidatus Magnetoglobus</taxon>
    </lineage>
</organism>
<proteinExistence type="predicted"/>
<comment type="caution">
    <text evidence="1">The sequence shown here is derived from an EMBL/GenBank/DDBJ whole genome shotgun (WGS) entry which is preliminary data.</text>
</comment>
<evidence type="ECO:0000313" key="2">
    <source>
        <dbReference type="Proteomes" id="UP000189670"/>
    </source>
</evidence>
<feature type="non-terminal residue" evidence="1">
    <location>
        <position position="163"/>
    </location>
</feature>
<accession>A0A1V1NTL1</accession>
<dbReference type="AlphaFoldDB" id="A0A1V1NTL1"/>
<name>A0A1V1NTL1_9BACT</name>